<dbReference type="PANTHER" id="PTHR33841:SF1">
    <property type="entry name" value="DNA METHYLTRANSFERASE A"/>
    <property type="match status" value="1"/>
</dbReference>
<dbReference type="InterPro" id="IPR002052">
    <property type="entry name" value="DNA_methylase_N6_adenine_CS"/>
</dbReference>
<sequence length="648" mass="73413">MEKETRQKLERLTQQARRLLEQEFREQLEGRYDILLDGRIPLAPGAHLSPRERVIWDKLVAAVAHKRSLGITSAGAVAAYLREAAFHTLNRFVALKMLEARKLVQECISRGEDSAGFKEYIALAPGLVALPDKGYRIYVETIFDEIAQEVRALFDRRDAATILWPRRQALHDLLAALNDPEIASVWIEDETIGWVYQYFNGEDERRQMRAESQAPRNSRELAVRNQFFTPRYVVQFLTDNSLGRTWCEMRGADTQLTHLDYLVKSEEGFEERALKDPRDLRVLDPACGSGHFLLYAFDLLSGDPTRSFFGIYEEAWRTEGAPKSEVTGRTLREDYESESALHRAVPELILRHNLHGIDIDPRAAQIAALALWMRAQRAYNDRKVPAQERPLIGRTNIVVAEPMPGDRSMVAEFAATLRPNVLGELFQRMVDEMHLAGELGSLLKIDRAIRSAVAKARQQFVQARRETQNSLPGFERPRSHQLEFDLSGISDESFFDSAEERIIEALQEYVTGAPTAVGVRRQLFADDAAQGIAFIDLCRKHFDVVLMNPPFGAASLAAKKEFESAYPRTKNDIYAAFVERGIELLHPNGYLGAITSRTGFFLSSFQKWREEILLKEAPPIVFADLGQGVLDSAMVEVAAYCLRKEATE</sequence>
<dbReference type="PROSITE" id="PS00092">
    <property type="entry name" value="N6_MTASE"/>
    <property type="match status" value="1"/>
</dbReference>
<keyword evidence="2 7" id="KW-0489">Methyltransferase</keyword>
<dbReference type="RefSeq" id="WP_096450983.1">
    <property type="nucleotide sequence ID" value="NZ_JBHSOG010000098.1"/>
</dbReference>
<keyword evidence="3" id="KW-0808">Transferase</keyword>
<dbReference type="EMBL" id="JBHSOG010000098">
    <property type="protein sequence ID" value="MFC5771710.1"/>
    <property type="molecule type" value="Genomic_DNA"/>
</dbReference>
<evidence type="ECO:0000313" key="7">
    <source>
        <dbReference type="EMBL" id="MFC5771710.1"/>
    </source>
</evidence>
<evidence type="ECO:0000259" key="6">
    <source>
        <dbReference type="Pfam" id="PF07669"/>
    </source>
</evidence>
<evidence type="ECO:0000256" key="5">
    <source>
        <dbReference type="ARBA" id="ARBA00047942"/>
    </source>
</evidence>
<dbReference type="InterPro" id="IPR011639">
    <property type="entry name" value="MethylTrfase_TaqI-like_dom"/>
</dbReference>
<dbReference type="EC" id="2.1.1.72" evidence="1"/>
<proteinExistence type="predicted"/>
<evidence type="ECO:0000256" key="2">
    <source>
        <dbReference type="ARBA" id="ARBA00022603"/>
    </source>
</evidence>
<feature type="domain" description="Type II methyltransferase M.TaqI-like" evidence="6">
    <location>
        <begin position="352"/>
        <end position="615"/>
    </location>
</feature>
<dbReference type="InterPro" id="IPR029063">
    <property type="entry name" value="SAM-dependent_MTases_sf"/>
</dbReference>
<accession>A0ABW1AWN5</accession>
<comment type="catalytic activity">
    <reaction evidence="5">
        <text>a 2'-deoxyadenosine in DNA + S-adenosyl-L-methionine = an N(6)-methyl-2'-deoxyadenosine in DNA + S-adenosyl-L-homocysteine + H(+)</text>
        <dbReference type="Rhea" id="RHEA:15197"/>
        <dbReference type="Rhea" id="RHEA-COMP:12418"/>
        <dbReference type="Rhea" id="RHEA-COMP:12419"/>
        <dbReference type="ChEBI" id="CHEBI:15378"/>
        <dbReference type="ChEBI" id="CHEBI:57856"/>
        <dbReference type="ChEBI" id="CHEBI:59789"/>
        <dbReference type="ChEBI" id="CHEBI:90615"/>
        <dbReference type="ChEBI" id="CHEBI:90616"/>
        <dbReference type="EC" id="2.1.1.72"/>
    </reaction>
</comment>
<evidence type="ECO:0000256" key="4">
    <source>
        <dbReference type="ARBA" id="ARBA00022691"/>
    </source>
</evidence>
<name>A0ABW1AWN5_9RHOO</name>
<reference evidence="8" key="1">
    <citation type="journal article" date="2019" name="Int. J. Syst. Evol. Microbiol.">
        <title>The Global Catalogue of Microorganisms (GCM) 10K type strain sequencing project: providing services to taxonomists for standard genome sequencing and annotation.</title>
        <authorList>
            <consortium name="The Broad Institute Genomics Platform"/>
            <consortium name="The Broad Institute Genome Sequencing Center for Infectious Disease"/>
            <person name="Wu L."/>
            <person name="Ma J."/>
        </authorList>
    </citation>
    <scope>NUCLEOTIDE SEQUENCE [LARGE SCALE GENOMIC DNA]</scope>
    <source>
        <strain evidence="8">SHR3</strain>
    </source>
</reference>
<keyword evidence="8" id="KW-1185">Reference proteome</keyword>
<evidence type="ECO:0000256" key="3">
    <source>
        <dbReference type="ARBA" id="ARBA00022679"/>
    </source>
</evidence>
<dbReference type="PANTHER" id="PTHR33841">
    <property type="entry name" value="DNA METHYLTRANSFERASE YEEA-RELATED"/>
    <property type="match status" value="1"/>
</dbReference>
<gene>
    <name evidence="7" type="ORF">ACFPTN_20215</name>
</gene>
<dbReference type="Proteomes" id="UP001595974">
    <property type="component" value="Unassembled WGS sequence"/>
</dbReference>
<dbReference type="GO" id="GO:0008168">
    <property type="term" value="F:methyltransferase activity"/>
    <property type="evidence" value="ECO:0007669"/>
    <property type="project" value="UniProtKB-KW"/>
</dbReference>
<evidence type="ECO:0000256" key="1">
    <source>
        <dbReference type="ARBA" id="ARBA00011900"/>
    </source>
</evidence>
<comment type="caution">
    <text evidence="7">The sequence shown here is derived from an EMBL/GenBank/DDBJ whole genome shotgun (WGS) entry which is preliminary data.</text>
</comment>
<dbReference type="InterPro" id="IPR050953">
    <property type="entry name" value="N4_N6_ade-DNA_methylase"/>
</dbReference>
<organism evidence="7 8">
    <name type="scientific">Thauera sinica</name>
    <dbReference type="NCBI Taxonomy" id="2665146"/>
    <lineage>
        <taxon>Bacteria</taxon>
        <taxon>Pseudomonadati</taxon>
        <taxon>Pseudomonadota</taxon>
        <taxon>Betaproteobacteria</taxon>
        <taxon>Rhodocyclales</taxon>
        <taxon>Zoogloeaceae</taxon>
        <taxon>Thauera</taxon>
    </lineage>
</organism>
<dbReference type="PRINTS" id="PR00507">
    <property type="entry name" value="N12N6MTFRASE"/>
</dbReference>
<dbReference type="Pfam" id="PF07669">
    <property type="entry name" value="Eco57I"/>
    <property type="match status" value="1"/>
</dbReference>
<keyword evidence="4" id="KW-0949">S-adenosyl-L-methionine</keyword>
<dbReference type="GO" id="GO:0032259">
    <property type="term" value="P:methylation"/>
    <property type="evidence" value="ECO:0007669"/>
    <property type="project" value="UniProtKB-KW"/>
</dbReference>
<dbReference type="Gene3D" id="3.40.50.150">
    <property type="entry name" value="Vaccinia Virus protein VP39"/>
    <property type="match status" value="2"/>
</dbReference>
<protein>
    <recommendedName>
        <fullName evidence="1">site-specific DNA-methyltransferase (adenine-specific)</fullName>
        <ecNumber evidence="1">2.1.1.72</ecNumber>
    </recommendedName>
</protein>
<evidence type="ECO:0000313" key="8">
    <source>
        <dbReference type="Proteomes" id="UP001595974"/>
    </source>
</evidence>
<dbReference type="SUPFAM" id="SSF53335">
    <property type="entry name" value="S-adenosyl-L-methionine-dependent methyltransferases"/>
    <property type="match status" value="1"/>
</dbReference>